<proteinExistence type="predicted"/>
<organism evidence="3 4">
    <name type="scientific">Coleophoma crateriformis</name>
    <dbReference type="NCBI Taxonomy" id="565419"/>
    <lineage>
        <taxon>Eukaryota</taxon>
        <taxon>Fungi</taxon>
        <taxon>Dikarya</taxon>
        <taxon>Ascomycota</taxon>
        <taxon>Pezizomycotina</taxon>
        <taxon>Leotiomycetes</taxon>
        <taxon>Helotiales</taxon>
        <taxon>Dermateaceae</taxon>
        <taxon>Coleophoma</taxon>
    </lineage>
</organism>
<accession>A0A3D8T7L9</accession>
<dbReference type="AlphaFoldDB" id="A0A3D8T7L9"/>
<feature type="region of interest" description="Disordered" evidence="1">
    <location>
        <begin position="259"/>
        <end position="314"/>
    </location>
</feature>
<name>A0A3D8T7L9_9HELO</name>
<keyword evidence="2" id="KW-1133">Transmembrane helix</keyword>
<evidence type="ECO:0008006" key="5">
    <source>
        <dbReference type="Google" id="ProtNLM"/>
    </source>
</evidence>
<evidence type="ECO:0000313" key="4">
    <source>
        <dbReference type="Proteomes" id="UP000256328"/>
    </source>
</evidence>
<comment type="caution">
    <text evidence="3">The sequence shown here is derived from an EMBL/GenBank/DDBJ whole genome shotgun (WGS) entry which is preliminary data.</text>
</comment>
<evidence type="ECO:0000256" key="2">
    <source>
        <dbReference type="SAM" id="Phobius"/>
    </source>
</evidence>
<evidence type="ECO:0000256" key="1">
    <source>
        <dbReference type="SAM" id="MobiDB-lite"/>
    </source>
</evidence>
<dbReference type="Proteomes" id="UP000256328">
    <property type="component" value="Unassembled WGS sequence"/>
</dbReference>
<sequence>MKNRHTDASDSGGVQRNTKRQRRIGRTDGSLQVSEDGGDLLDIQLDSNSISVENSITRSLRASTKSPVISTTSTQVTTTNSTLVDKPVQKEFVPDHGKKYKCKYCAYSSNIKANRNRHQSTCRGIRQKHSRNKTFNSAECNYCGLLVPGDSLDKHLDTCIYNPDSDPITSLLLTYTSTTTLSTKQNYQDSSGYNDPIDLEFTTAWSPLSQPSLQETPQVSSNTNPTAISSSKAKNPSTFKFTLGQVSSASDIAVSAARPVVQEETPDSHFLVDPVIDNSDQDSSETCESDNASCRKEGQLSSNKARLQSNKSGEILNEAATASTRGLGHRTDGLKDRLSDMNIRRFMAQDMQNWSKRRLSIALTSRGLPSTGQKATLIARFFNPEYAQESYAASRSISIQLQEVKETYSISTMTRVIALHLVCTEEFHEAMGGTVIHPTTFVLQKNWICNIFVPGAALQFENADKWYQHVYSRKESIIRAAQKICHEIPAELKSKSMSSVQAPRPQSPQQISNPVRDNVFRYQEMRRRVLDTAKMCAEEQYNIRKETGLILLQKDSESQQKVLKGLYYLQEAESECNASLHDFSFETAVIGYIDRLISTKNWNETAYESTAALQAHIKSIHQQAITLIMKEHDFAPIYLPSSLRTTVFTRSTQRTSEVLEHVKAPEPLDLSLWSDSSMKDCSTRMVQALPLIFGAVDPQRFEFTMAFFLSISERLSSLSSTTPKCKPGCTPRRGRDTALLAARTIPFEDLLHDNVYHMKKLFEILQQESLLRSRTDMEKEECRQTSEKTWLRIIALVSLYYGCLAEPGSILTVIEKLLQDLGSCFIRDGLSTFASTTTMSSTGKITRIELAGGKIKYELPAENNRPCSELSWSHRQRLLLAEFGRFFRGSIITAYRITAYVIPIPSSKDNQWRSLVFDSLLYWTRDCGCRDCKLPLDFTAVEATNPPFMRIGTLMSVLVKYCVLAGATPLGLFIIILQRSSTWTAKHGGARSATFEASKLTTPKAVQVVPYFVYL</sequence>
<feature type="transmembrane region" description="Helical" evidence="2">
    <location>
        <begin position="958"/>
        <end position="977"/>
    </location>
</feature>
<gene>
    <name evidence="3" type="ORF">BP5796_00277</name>
</gene>
<dbReference type="OrthoDB" id="3564464at2759"/>
<keyword evidence="4" id="KW-1185">Reference proteome</keyword>
<feature type="compositionally biased region" description="Polar residues" evidence="1">
    <location>
        <begin position="299"/>
        <end position="312"/>
    </location>
</feature>
<keyword evidence="2" id="KW-0472">Membrane</keyword>
<feature type="compositionally biased region" description="Acidic residues" evidence="1">
    <location>
        <begin position="279"/>
        <end position="288"/>
    </location>
</feature>
<dbReference type="EMBL" id="PDLN01000001">
    <property type="protein sequence ID" value="RDW94514.1"/>
    <property type="molecule type" value="Genomic_DNA"/>
</dbReference>
<keyword evidence="2" id="KW-0812">Transmembrane</keyword>
<feature type="region of interest" description="Disordered" evidence="1">
    <location>
        <begin position="210"/>
        <end position="234"/>
    </location>
</feature>
<protein>
    <recommendedName>
        <fullName evidence="5">SAP domain-containing protein</fullName>
    </recommendedName>
</protein>
<feature type="region of interest" description="Disordered" evidence="1">
    <location>
        <begin position="1"/>
        <end position="36"/>
    </location>
</feature>
<reference evidence="3 4" key="1">
    <citation type="journal article" date="2018" name="IMA Fungus">
        <title>IMA Genome-F 9: Draft genome sequence of Annulohypoxylon stygium, Aspergillus mulundensis, Berkeleyomyces basicola (syn. Thielaviopsis basicola), Ceratocystis smalleyi, two Cercospora beticola strains, Coleophoma cylindrospora, Fusarium fracticaudum, Phialophora cf. hyalina, and Morchella septimelata.</title>
        <authorList>
            <person name="Wingfield B.D."/>
            <person name="Bills G.F."/>
            <person name="Dong Y."/>
            <person name="Huang W."/>
            <person name="Nel W.J."/>
            <person name="Swalarsk-Parry B.S."/>
            <person name="Vaghefi N."/>
            <person name="Wilken P.M."/>
            <person name="An Z."/>
            <person name="de Beer Z.W."/>
            <person name="De Vos L."/>
            <person name="Chen L."/>
            <person name="Duong T.A."/>
            <person name="Gao Y."/>
            <person name="Hammerbacher A."/>
            <person name="Kikkert J.R."/>
            <person name="Li Y."/>
            <person name="Li H."/>
            <person name="Li K."/>
            <person name="Li Q."/>
            <person name="Liu X."/>
            <person name="Ma X."/>
            <person name="Naidoo K."/>
            <person name="Pethybridge S.J."/>
            <person name="Sun J."/>
            <person name="Steenkamp E.T."/>
            <person name="van der Nest M.A."/>
            <person name="van Wyk S."/>
            <person name="Wingfield M.J."/>
            <person name="Xiong C."/>
            <person name="Yue Q."/>
            <person name="Zhang X."/>
        </authorList>
    </citation>
    <scope>NUCLEOTIDE SEQUENCE [LARGE SCALE GENOMIC DNA]</scope>
    <source>
        <strain evidence="3 4">BP5796</strain>
    </source>
</reference>
<evidence type="ECO:0000313" key="3">
    <source>
        <dbReference type="EMBL" id="RDW94514.1"/>
    </source>
</evidence>